<dbReference type="InterPro" id="IPR050364">
    <property type="entry name" value="Cytochrome_P450_fung"/>
</dbReference>
<evidence type="ECO:0000256" key="2">
    <source>
        <dbReference type="ARBA" id="ARBA00005179"/>
    </source>
</evidence>
<dbReference type="PANTHER" id="PTHR46300:SF7">
    <property type="entry name" value="P450, PUTATIVE (EUROFUNG)-RELATED"/>
    <property type="match status" value="1"/>
</dbReference>
<reference evidence="12" key="1">
    <citation type="submission" date="2020-11" db="EMBL/GenBank/DDBJ databases">
        <authorList>
            <consortium name="DOE Joint Genome Institute"/>
            <person name="Ahrendt S."/>
            <person name="Riley R."/>
            <person name="Andreopoulos W."/>
            <person name="Labutti K."/>
            <person name="Pangilinan J."/>
            <person name="Ruiz-Duenas F.J."/>
            <person name="Barrasa J.M."/>
            <person name="Sanchez-Garcia M."/>
            <person name="Camarero S."/>
            <person name="Miyauchi S."/>
            <person name="Serrano A."/>
            <person name="Linde D."/>
            <person name="Babiker R."/>
            <person name="Drula E."/>
            <person name="Ayuso-Fernandez I."/>
            <person name="Pacheco R."/>
            <person name="Padilla G."/>
            <person name="Ferreira P."/>
            <person name="Barriuso J."/>
            <person name="Kellner H."/>
            <person name="Castanera R."/>
            <person name="Alfaro M."/>
            <person name="Ramirez L."/>
            <person name="Pisabarro A.G."/>
            <person name="Kuo A."/>
            <person name="Tritt A."/>
            <person name="Lipzen A."/>
            <person name="He G."/>
            <person name="Yan M."/>
            <person name="Ng V."/>
            <person name="Cullen D."/>
            <person name="Martin F."/>
            <person name="Rosso M.-N."/>
            <person name="Henrissat B."/>
            <person name="Hibbett D."/>
            <person name="Martinez A.T."/>
            <person name="Grigoriev I.V."/>
        </authorList>
    </citation>
    <scope>NUCLEOTIDE SEQUENCE</scope>
    <source>
        <strain evidence="12">AH 40177</strain>
    </source>
</reference>
<dbReference type="OrthoDB" id="2789670at2759"/>
<keyword evidence="11" id="KW-0812">Transmembrane</keyword>
<sequence>MPLERLAFDSIALSLIILVGYGLIIRSRRLPLPPGPKGWPLIGNVFDAPKEKGHIAYIEMGHKYNSDMVYMNVAGMSMLILNSTTAVNDLFVARSQLYSNRFEFPMLRLLGWDFAFTFRNGNFWRKSRALFVQQLSSANLEVYQEPRLQEGIYVLLHRLLETPKDLTRHLYLLLGGTILSTAYGISVDNPHEPLLELSEKAIQTVAESAIPGTHLVDALPILEHVPSWFPGAGFKRIAASAKIAVERMRNEPMEFVKKNMANGTAKSSIATRVLEKMQEDGNWSEENEEDLNKVLGTVYAAAVETTATVISTIVLGLVRNPDTLKKGHAAVDAFVGSDRLPDFKDEGKIPYVEALIREGLRWRPVFPLAIPHCTAQEDVYRGYYIPANTLVLGNSWAILHDPAVYGDDVEEFRPERFLNPDGSINSSIPFPEAAFGYGRRICPGLEVAQRTIWLAVASMLACFDLTKACDKDGVEIDPDVNFLDGLISYPRPYECTITPRSKAIAETIKQNFEQLRQA</sequence>
<comment type="similarity">
    <text evidence="3 10">Belongs to the cytochrome P450 family.</text>
</comment>
<evidence type="ECO:0000256" key="5">
    <source>
        <dbReference type="ARBA" id="ARBA00022723"/>
    </source>
</evidence>
<evidence type="ECO:0000313" key="13">
    <source>
        <dbReference type="Proteomes" id="UP000772434"/>
    </source>
</evidence>
<dbReference type="AlphaFoldDB" id="A0A9P5U0B8"/>
<dbReference type="GO" id="GO:0004497">
    <property type="term" value="F:monooxygenase activity"/>
    <property type="evidence" value="ECO:0007669"/>
    <property type="project" value="UniProtKB-KW"/>
</dbReference>
<evidence type="ECO:0000256" key="6">
    <source>
        <dbReference type="ARBA" id="ARBA00023002"/>
    </source>
</evidence>
<dbReference type="InterPro" id="IPR036396">
    <property type="entry name" value="Cyt_P450_sf"/>
</dbReference>
<keyword evidence="8 10" id="KW-0503">Monooxygenase</keyword>
<evidence type="ECO:0000256" key="11">
    <source>
        <dbReference type="SAM" id="Phobius"/>
    </source>
</evidence>
<keyword evidence="4 9" id="KW-0349">Heme</keyword>
<feature type="binding site" description="axial binding residue" evidence="9">
    <location>
        <position position="442"/>
    </location>
    <ligand>
        <name>heme</name>
        <dbReference type="ChEBI" id="CHEBI:30413"/>
    </ligand>
    <ligandPart>
        <name>Fe</name>
        <dbReference type="ChEBI" id="CHEBI:18248"/>
    </ligandPart>
</feature>
<evidence type="ECO:0000313" key="12">
    <source>
        <dbReference type="EMBL" id="KAF9061174.1"/>
    </source>
</evidence>
<dbReference type="PRINTS" id="PR00385">
    <property type="entry name" value="P450"/>
</dbReference>
<keyword evidence="5 9" id="KW-0479">Metal-binding</keyword>
<name>A0A9P5U0B8_9AGAR</name>
<evidence type="ECO:0000256" key="3">
    <source>
        <dbReference type="ARBA" id="ARBA00010617"/>
    </source>
</evidence>
<dbReference type="Pfam" id="PF00067">
    <property type="entry name" value="p450"/>
    <property type="match status" value="1"/>
</dbReference>
<organism evidence="12 13">
    <name type="scientific">Rhodocollybia butyracea</name>
    <dbReference type="NCBI Taxonomy" id="206335"/>
    <lineage>
        <taxon>Eukaryota</taxon>
        <taxon>Fungi</taxon>
        <taxon>Dikarya</taxon>
        <taxon>Basidiomycota</taxon>
        <taxon>Agaricomycotina</taxon>
        <taxon>Agaricomycetes</taxon>
        <taxon>Agaricomycetidae</taxon>
        <taxon>Agaricales</taxon>
        <taxon>Marasmiineae</taxon>
        <taxon>Omphalotaceae</taxon>
        <taxon>Rhodocollybia</taxon>
    </lineage>
</organism>
<evidence type="ECO:0000256" key="7">
    <source>
        <dbReference type="ARBA" id="ARBA00023004"/>
    </source>
</evidence>
<dbReference type="InterPro" id="IPR001128">
    <property type="entry name" value="Cyt_P450"/>
</dbReference>
<dbReference type="PRINTS" id="PR00463">
    <property type="entry name" value="EP450I"/>
</dbReference>
<proteinExistence type="inferred from homology"/>
<keyword evidence="11" id="KW-0472">Membrane</keyword>
<dbReference type="SUPFAM" id="SSF48264">
    <property type="entry name" value="Cytochrome P450"/>
    <property type="match status" value="1"/>
</dbReference>
<evidence type="ECO:0000256" key="4">
    <source>
        <dbReference type="ARBA" id="ARBA00022617"/>
    </source>
</evidence>
<dbReference type="PANTHER" id="PTHR46300">
    <property type="entry name" value="P450, PUTATIVE (EUROFUNG)-RELATED-RELATED"/>
    <property type="match status" value="1"/>
</dbReference>
<evidence type="ECO:0000256" key="1">
    <source>
        <dbReference type="ARBA" id="ARBA00001971"/>
    </source>
</evidence>
<evidence type="ECO:0000256" key="8">
    <source>
        <dbReference type="ARBA" id="ARBA00023033"/>
    </source>
</evidence>
<keyword evidence="6 10" id="KW-0560">Oxidoreductase</keyword>
<dbReference type="CDD" id="cd11065">
    <property type="entry name" value="CYP64-like"/>
    <property type="match status" value="1"/>
</dbReference>
<comment type="pathway">
    <text evidence="2">Secondary metabolite biosynthesis.</text>
</comment>
<comment type="cofactor">
    <cofactor evidence="1 9">
        <name>heme</name>
        <dbReference type="ChEBI" id="CHEBI:30413"/>
    </cofactor>
</comment>
<keyword evidence="11" id="KW-1133">Transmembrane helix</keyword>
<dbReference type="GO" id="GO:0020037">
    <property type="term" value="F:heme binding"/>
    <property type="evidence" value="ECO:0007669"/>
    <property type="project" value="InterPro"/>
</dbReference>
<gene>
    <name evidence="12" type="ORF">BDP27DRAFT_1429277</name>
</gene>
<comment type="caution">
    <text evidence="12">The sequence shown here is derived from an EMBL/GenBank/DDBJ whole genome shotgun (WGS) entry which is preliminary data.</text>
</comment>
<keyword evidence="7 9" id="KW-0408">Iron</keyword>
<dbReference type="Proteomes" id="UP000772434">
    <property type="component" value="Unassembled WGS sequence"/>
</dbReference>
<protein>
    <submittedName>
        <fullName evidence="12">Cytochrome P450</fullName>
    </submittedName>
</protein>
<dbReference type="InterPro" id="IPR017972">
    <property type="entry name" value="Cyt_P450_CS"/>
</dbReference>
<dbReference type="InterPro" id="IPR002401">
    <property type="entry name" value="Cyt_P450_E_grp-I"/>
</dbReference>
<keyword evidence="13" id="KW-1185">Reference proteome</keyword>
<accession>A0A9P5U0B8</accession>
<dbReference type="PROSITE" id="PS00086">
    <property type="entry name" value="CYTOCHROME_P450"/>
    <property type="match status" value="1"/>
</dbReference>
<feature type="transmembrane region" description="Helical" evidence="11">
    <location>
        <begin position="6"/>
        <end position="24"/>
    </location>
</feature>
<dbReference type="Gene3D" id="1.10.630.10">
    <property type="entry name" value="Cytochrome P450"/>
    <property type="match status" value="1"/>
</dbReference>
<evidence type="ECO:0000256" key="9">
    <source>
        <dbReference type="PIRSR" id="PIRSR602401-1"/>
    </source>
</evidence>
<evidence type="ECO:0000256" key="10">
    <source>
        <dbReference type="RuleBase" id="RU000461"/>
    </source>
</evidence>
<dbReference type="GO" id="GO:0016705">
    <property type="term" value="F:oxidoreductase activity, acting on paired donors, with incorporation or reduction of molecular oxygen"/>
    <property type="evidence" value="ECO:0007669"/>
    <property type="project" value="InterPro"/>
</dbReference>
<dbReference type="EMBL" id="JADNRY010000212">
    <property type="protein sequence ID" value="KAF9061174.1"/>
    <property type="molecule type" value="Genomic_DNA"/>
</dbReference>
<dbReference type="GO" id="GO:0005506">
    <property type="term" value="F:iron ion binding"/>
    <property type="evidence" value="ECO:0007669"/>
    <property type="project" value="InterPro"/>
</dbReference>